<feature type="transmembrane region" description="Helical" evidence="2">
    <location>
        <begin position="55"/>
        <end position="72"/>
    </location>
</feature>
<protein>
    <submittedName>
        <fullName evidence="3">Uncharacterized protein</fullName>
    </submittedName>
</protein>
<feature type="transmembrane region" description="Helical" evidence="2">
    <location>
        <begin position="78"/>
        <end position="98"/>
    </location>
</feature>
<proteinExistence type="predicted"/>
<reference evidence="3 4" key="1">
    <citation type="submission" date="2019-12" db="EMBL/GenBank/DDBJ databases">
        <title>Deinococcus sp. HMF7620 Genome sequencing and assembly.</title>
        <authorList>
            <person name="Kang H."/>
            <person name="Kim H."/>
            <person name="Joh K."/>
        </authorList>
    </citation>
    <scope>NUCLEOTIDE SEQUENCE [LARGE SCALE GENOMIC DNA]</scope>
    <source>
        <strain evidence="3 4">HMF7620</strain>
    </source>
</reference>
<feature type="region of interest" description="Disordered" evidence="1">
    <location>
        <begin position="176"/>
        <end position="200"/>
    </location>
</feature>
<dbReference type="Proteomes" id="UP000483286">
    <property type="component" value="Unassembled WGS sequence"/>
</dbReference>
<feature type="transmembrane region" description="Helical" evidence="2">
    <location>
        <begin position="110"/>
        <end position="131"/>
    </location>
</feature>
<feature type="transmembrane region" description="Helical" evidence="2">
    <location>
        <begin position="143"/>
        <end position="164"/>
    </location>
</feature>
<name>A0A7C9M722_9DEIO</name>
<dbReference type="EMBL" id="WQLB01000003">
    <property type="protein sequence ID" value="MVN85919.1"/>
    <property type="molecule type" value="Genomic_DNA"/>
</dbReference>
<gene>
    <name evidence="3" type="ORF">GO986_03975</name>
</gene>
<organism evidence="3 4">
    <name type="scientific">Deinococcus arboris</name>
    <dbReference type="NCBI Taxonomy" id="2682977"/>
    <lineage>
        <taxon>Bacteria</taxon>
        <taxon>Thermotogati</taxon>
        <taxon>Deinococcota</taxon>
        <taxon>Deinococci</taxon>
        <taxon>Deinococcales</taxon>
        <taxon>Deinococcaceae</taxon>
        <taxon>Deinococcus</taxon>
    </lineage>
</organism>
<keyword evidence="2" id="KW-0812">Transmembrane</keyword>
<dbReference type="AlphaFoldDB" id="A0A7C9M722"/>
<evidence type="ECO:0000256" key="2">
    <source>
        <dbReference type="SAM" id="Phobius"/>
    </source>
</evidence>
<evidence type="ECO:0000256" key="1">
    <source>
        <dbReference type="SAM" id="MobiDB-lite"/>
    </source>
</evidence>
<keyword evidence="4" id="KW-1185">Reference proteome</keyword>
<evidence type="ECO:0000313" key="3">
    <source>
        <dbReference type="EMBL" id="MVN85919.1"/>
    </source>
</evidence>
<dbReference type="RefSeq" id="WP_157457960.1">
    <property type="nucleotide sequence ID" value="NZ_WQLB01000003.1"/>
</dbReference>
<comment type="caution">
    <text evidence="3">The sequence shown here is derived from an EMBL/GenBank/DDBJ whole genome shotgun (WGS) entry which is preliminary data.</text>
</comment>
<feature type="compositionally biased region" description="Polar residues" evidence="1">
    <location>
        <begin position="178"/>
        <end position="200"/>
    </location>
</feature>
<evidence type="ECO:0000313" key="4">
    <source>
        <dbReference type="Proteomes" id="UP000483286"/>
    </source>
</evidence>
<sequence>MQEFQTLVREWETFYLLTGTAGATLAGLMFVAVTVGERATDRQRLPILRMHSDPALLAFVLNLVLSAALLIPSLTRGWLGTLLLSAGGLGLVYLTVVLRHLHRRVQMRGWDLADWLWYAAAPIGACVLLLWSGTLTLSRHSHAALNLTGLTALVLLVMGIRNAWDLVTFALARVTGDGKNSQDTGTEATDNSPSEDGSSD</sequence>
<keyword evidence="2" id="KW-1133">Transmembrane helix</keyword>
<keyword evidence="2" id="KW-0472">Membrane</keyword>
<feature type="transmembrane region" description="Helical" evidence="2">
    <location>
        <begin position="14"/>
        <end position="35"/>
    </location>
</feature>
<accession>A0A7C9M722</accession>